<reference evidence="2" key="1">
    <citation type="submission" date="2016-02" db="EMBL/GenBank/DDBJ databases">
        <authorList>
            <person name="Wen L."/>
            <person name="He K."/>
            <person name="Yang H."/>
        </authorList>
    </citation>
    <scope>NUCLEOTIDE SEQUENCE</scope>
    <source>
        <strain evidence="2">QMP</strain>
    </source>
</reference>
<reference evidence="2" key="2">
    <citation type="submission" date="2016-06" db="EMBL/GenBank/DDBJ databases">
        <title>Towards a vaccine: An investigation of Klebsiella pneumoniae surface antigens.</title>
        <authorList>
            <person name="Follador R."/>
            <person name="Heinz E."/>
            <person name="Wyres K.L."/>
            <person name="Ellington M.J."/>
            <person name="Kowarik M."/>
            <person name="Holt K.E."/>
            <person name="Thomson N.R."/>
        </authorList>
    </citation>
    <scope>NUCLEOTIDE SEQUENCE</scope>
    <source>
        <strain evidence="2">QMP</strain>
    </source>
</reference>
<dbReference type="InterPro" id="IPR011050">
    <property type="entry name" value="Pectin_lyase_fold/virulence"/>
</dbReference>
<dbReference type="EMBL" id="LT174549">
    <property type="protein sequence ID" value="CZQ24336.1"/>
    <property type="molecule type" value="Genomic_DNA"/>
</dbReference>
<dbReference type="InterPro" id="IPR006626">
    <property type="entry name" value="PbH1"/>
</dbReference>
<name>A0A193SCU6_KLEPN</name>
<evidence type="ECO:0000259" key="1">
    <source>
        <dbReference type="Pfam" id="PF13229"/>
    </source>
</evidence>
<dbReference type="AlphaFoldDB" id="A0A193SCU6"/>
<dbReference type="GO" id="GO:0016829">
    <property type="term" value="F:lyase activity"/>
    <property type="evidence" value="ECO:0007669"/>
    <property type="project" value="UniProtKB-KW"/>
</dbReference>
<dbReference type="InterPro" id="IPR039448">
    <property type="entry name" value="Beta_helix"/>
</dbReference>
<dbReference type="InterPro" id="IPR012334">
    <property type="entry name" value="Pectin_lyas_fold"/>
</dbReference>
<dbReference type="Gene3D" id="2.160.20.10">
    <property type="entry name" value="Single-stranded right-handed beta-helix, Pectin lyase-like"/>
    <property type="match status" value="1"/>
</dbReference>
<accession>A0A193SCU6</accession>
<feature type="domain" description="Right handed beta helix" evidence="1">
    <location>
        <begin position="252"/>
        <end position="399"/>
    </location>
</feature>
<dbReference type="Pfam" id="PF13229">
    <property type="entry name" value="Beta_helix"/>
    <property type="match status" value="1"/>
</dbReference>
<organism evidence="2">
    <name type="scientific">Klebsiella pneumoniae</name>
    <dbReference type="NCBI Taxonomy" id="573"/>
    <lineage>
        <taxon>Bacteria</taxon>
        <taxon>Pseudomonadati</taxon>
        <taxon>Pseudomonadota</taxon>
        <taxon>Gammaproteobacteria</taxon>
        <taxon>Enterobacterales</taxon>
        <taxon>Enterobacteriaceae</taxon>
        <taxon>Klebsiella/Raoultella group</taxon>
        <taxon>Klebsiella</taxon>
        <taxon>Klebsiella pneumoniae complex</taxon>
    </lineage>
</organism>
<proteinExistence type="predicted"/>
<dbReference type="SUPFAM" id="SSF51126">
    <property type="entry name" value="Pectin lyase-like"/>
    <property type="match status" value="1"/>
</dbReference>
<keyword evidence="2" id="KW-0456">Lyase</keyword>
<evidence type="ECO:0000313" key="2">
    <source>
        <dbReference type="EMBL" id="CZQ24336.1"/>
    </source>
</evidence>
<protein>
    <submittedName>
        <fullName evidence="2">Pectate lyase superfamily protein</fullName>
    </submittedName>
</protein>
<sequence>MKRRSLLFKSFIATFAYIGLSNKSQSADVTQIPANKEQNNLRPPVSVDNSNFQIVSALSKPTGLALIGQCESINELRTIIPENHGQRISVKGYYPSSNEGGGVFYYDENDKTSKDNDGTIIISKGRRWKRENTYLMEPEFFGAKGDGSTDDTTALQNALDASINKVLILAPKKYRARNLFIKGPLIIKGAGRRIDAALIPLDGVSGNFITISCPESPTFYDLTISARNVNQSSPLNGLYIAKNDTKQYSPSILMYNCNINSFSGHCLLSEYGRHMGVLDNCQFEYSHDDCIVINGVDWNISHCAIGYTKNGNGVVLGQPTNRISNSDIYFNRRNGIVLKNNAINGYLASNVINSNGEHGIVILSKNPSKQGHLIVNNFFFNNSKSQSGQYSNIFLSKNIHGVGITGNSHFTYSEQSERPKHLLELDDGASGSLIGDSFDKSSYMISPVNGSKSTIINNEYTTLGSETEFKKIVSNDNSKSAFIVENTEARRKILEITNRGEFVFYDHNNSPLTISASKIVDNSLELNCSLAIGSNEADHDKIYFLKLGDFYIWDDSAGNIRIHTEQPHSKTQGNILYQTKSH</sequence>
<dbReference type="SMART" id="SM00710">
    <property type="entry name" value="PbH1"/>
    <property type="match status" value="4"/>
</dbReference>
<dbReference type="RefSeq" id="WP_020801644.1">
    <property type="nucleotide sequence ID" value="NZ_BAACAA010000046.1"/>
</dbReference>